<organism evidence="2 3">
    <name type="scientific">Dissulfuribacter thermophilus</name>
    <dbReference type="NCBI Taxonomy" id="1156395"/>
    <lineage>
        <taxon>Bacteria</taxon>
        <taxon>Pseudomonadati</taxon>
        <taxon>Thermodesulfobacteriota</taxon>
        <taxon>Dissulfuribacteria</taxon>
        <taxon>Dissulfuribacterales</taxon>
        <taxon>Dissulfuribacteraceae</taxon>
        <taxon>Dissulfuribacter</taxon>
    </lineage>
</organism>
<dbReference type="SMART" id="SM01321">
    <property type="entry name" value="Y1_Tnp"/>
    <property type="match status" value="1"/>
</dbReference>
<accession>A0A1B9F6U5</accession>
<name>A0A1B9F6U5_9BACT</name>
<dbReference type="PANTHER" id="PTHR34322:SF2">
    <property type="entry name" value="TRANSPOSASE IS200-LIKE DOMAIN-CONTAINING PROTEIN"/>
    <property type="match status" value="1"/>
</dbReference>
<dbReference type="OrthoDB" id="5417118at2"/>
<dbReference type="InterPro" id="IPR002686">
    <property type="entry name" value="Transposase_17"/>
</dbReference>
<proteinExistence type="predicted"/>
<evidence type="ECO:0000313" key="3">
    <source>
        <dbReference type="Proteomes" id="UP000093080"/>
    </source>
</evidence>
<evidence type="ECO:0000259" key="1">
    <source>
        <dbReference type="SMART" id="SM01321"/>
    </source>
</evidence>
<protein>
    <submittedName>
        <fullName evidence="2">Transposase</fullName>
    </submittedName>
</protein>
<dbReference type="GO" id="GO:0006313">
    <property type="term" value="P:DNA transposition"/>
    <property type="evidence" value="ECO:0007669"/>
    <property type="project" value="InterPro"/>
</dbReference>
<dbReference type="GO" id="GO:0003677">
    <property type="term" value="F:DNA binding"/>
    <property type="evidence" value="ECO:0007669"/>
    <property type="project" value="InterPro"/>
</dbReference>
<gene>
    <name evidence="2" type="ORF">DBT_0954</name>
</gene>
<comment type="caution">
    <text evidence="2">The sequence shown here is derived from an EMBL/GenBank/DDBJ whole genome shotgun (WGS) entry which is preliminary data.</text>
</comment>
<dbReference type="InterPro" id="IPR036515">
    <property type="entry name" value="Transposase_17_sf"/>
</dbReference>
<reference evidence="2 3" key="1">
    <citation type="submission" date="2016-06" db="EMBL/GenBank/DDBJ databases">
        <title>Respiratory ammonification of nitrate coupled to the oxidation of elemental sulfur in deep-sea autotrophic thermophilic bacteria.</title>
        <authorList>
            <person name="Slobodkina G.B."/>
            <person name="Mardanov A.V."/>
            <person name="Ravin N.V."/>
            <person name="Frolova A.A."/>
            <person name="Viryasiv M.B."/>
            <person name="Chernyh N.A."/>
            <person name="Bonch-Osmolovskaya E.A."/>
            <person name="Slobodkin A.I."/>
        </authorList>
    </citation>
    <scope>NUCLEOTIDE SEQUENCE [LARGE SCALE GENOMIC DNA]</scope>
    <source>
        <strain evidence="2 3">S69</strain>
    </source>
</reference>
<feature type="domain" description="Transposase IS200-like" evidence="1">
    <location>
        <begin position="13"/>
        <end position="187"/>
    </location>
</feature>
<dbReference type="AlphaFoldDB" id="A0A1B9F6U5"/>
<dbReference type="EMBL" id="MAGO01000004">
    <property type="protein sequence ID" value="OCC15603.1"/>
    <property type="molecule type" value="Genomic_DNA"/>
</dbReference>
<dbReference type="SUPFAM" id="SSF143422">
    <property type="entry name" value="Transposase IS200-like"/>
    <property type="match status" value="1"/>
</dbReference>
<evidence type="ECO:0000313" key="2">
    <source>
        <dbReference type="EMBL" id="OCC15603.1"/>
    </source>
</evidence>
<keyword evidence="3" id="KW-1185">Reference proteome</keyword>
<dbReference type="Gene3D" id="3.30.70.1290">
    <property type="entry name" value="Transposase IS200-like"/>
    <property type="match status" value="1"/>
</dbReference>
<dbReference type="GO" id="GO:0004803">
    <property type="term" value="F:transposase activity"/>
    <property type="evidence" value="ECO:0007669"/>
    <property type="project" value="InterPro"/>
</dbReference>
<dbReference type="PANTHER" id="PTHR34322">
    <property type="entry name" value="TRANSPOSASE, Y1_TNP DOMAIN-CONTAINING"/>
    <property type="match status" value="1"/>
</dbReference>
<dbReference type="PATRIC" id="fig|1156395.6.peg.972"/>
<sequence length="346" mass="39817">MTMPRSSIVSLDETPWYHCVSRCVRRAFLCGKDKVTGKDFSHRRGWIAERIKKLSEVFCIHVAGYAVMSNHYHVILYVDRDMALSLDDREVIERWTRLFQGTDVMRKFMDGEELTDGERDVLLRSVEEIRGRLYSLSWYMRTLNEYVARLANKEDGARGRFWEGRYKSQALLDEKALLAALAYVDLNPVRAGIAKYPEESEFTSVYERIEAMNGKKAYDERLMPFKGNVSNVSKEYGPSERGHSKVAKGVSCCHVTEIPYEFHEYLELVDWTARHIRKEGLGHVDVGAPTILKRLGIEPKGFLELSRSFLKEFGHAVGDSMRLRKRSAFVGVRFVKGMRAARRALG</sequence>
<dbReference type="Proteomes" id="UP000093080">
    <property type="component" value="Unassembled WGS sequence"/>
</dbReference>